<evidence type="ECO:0000256" key="1">
    <source>
        <dbReference type="ARBA" id="ARBA00005254"/>
    </source>
</evidence>
<keyword evidence="2" id="KW-0456">Lyase</keyword>
<keyword evidence="6" id="KW-1185">Reference proteome</keyword>
<dbReference type="InterPro" id="IPR014748">
    <property type="entry name" value="Enoyl-CoA_hydra_C"/>
</dbReference>
<dbReference type="Pfam" id="PF00378">
    <property type="entry name" value="ECH_1"/>
    <property type="match status" value="1"/>
</dbReference>
<dbReference type="PANTHER" id="PTHR11941">
    <property type="entry name" value="ENOYL-COA HYDRATASE-RELATED"/>
    <property type="match status" value="1"/>
</dbReference>
<evidence type="ECO:0000256" key="3">
    <source>
        <dbReference type="ARBA" id="ARBA00023709"/>
    </source>
</evidence>
<dbReference type="InterPro" id="IPR029045">
    <property type="entry name" value="ClpP/crotonase-like_dom_sf"/>
</dbReference>
<dbReference type="PANTHER" id="PTHR11941:SF54">
    <property type="entry name" value="ENOYL-COA HYDRATASE, MITOCHONDRIAL"/>
    <property type="match status" value="1"/>
</dbReference>
<evidence type="ECO:0000313" key="5">
    <source>
        <dbReference type="EMBL" id="MEV0708700.1"/>
    </source>
</evidence>
<comment type="catalytic activity">
    <reaction evidence="3">
        <text>a (3S)-3-hydroxyacyl-CoA = a (2E)-enoyl-CoA + H2O</text>
        <dbReference type="Rhea" id="RHEA:16105"/>
        <dbReference type="ChEBI" id="CHEBI:15377"/>
        <dbReference type="ChEBI" id="CHEBI:57318"/>
        <dbReference type="ChEBI" id="CHEBI:58856"/>
        <dbReference type="EC" id="4.2.1.17"/>
    </reaction>
</comment>
<evidence type="ECO:0000256" key="2">
    <source>
        <dbReference type="ARBA" id="ARBA00023239"/>
    </source>
</evidence>
<name>A0ABV3FTG1_9NOCA</name>
<proteinExistence type="inferred from homology"/>
<dbReference type="CDD" id="cd06558">
    <property type="entry name" value="crotonase-like"/>
    <property type="match status" value="1"/>
</dbReference>
<dbReference type="Proteomes" id="UP001551695">
    <property type="component" value="Unassembled WGS sequence"/>
</dbReference>
<comment type="caution">
    <text evidence="5">The sequence shown here is derived from an EMBL/GenBank/DDBJ whole genome shotgun (WGS) entry which is preliminary data.</text>
</comment>
<dbReference type="Gene3D" id="1.10.12.10">
    <property type="entry name" value="Lyase 2-enoyl-coa Hydratase, Chain A, domain 2"/>
    <property type="match status" value="1"/>
</dbReference>
<accession>A0ABV3FTG1</accession>
<comment type="catalytic activity">
    <reaction evidence="4">
        <text>a 4-saturated-(3S)-3-hydroxyacyl-CoA = a (3E)-enoyl-CoA + H2O</text>
        <dbReference type="Rhea" id="RHEA:20724"/>
        <dbReference type="ChEBI" id="CHEBI:15377"/>
        <dbReference type="ChEBI" id="CHEBI:58521"/>
        <dbReference type="ChEBI" id="CHEBI:137480"/>
        <dbReference type="EC" id="4.2.1.17"/>
    </reaction>
</comment>
<evidence type="ECO:0000256" key="4">
    <source>
        <dbReference type="ARBA" id="ARBA00023717"/>
    </source>
</evidence>
<dbReference type="EMBL" id="JBFAKC010000005">
    <property type="protein sequence ID" value="MEV0708700.1"/>
    <property type="molecule type" value="Genomic_DNA"/>
</dbReference>
<dbReference type="RefSeq" id="WP_357783649.1">
    <property type="nucleotide sequence ID" value="NZ_JBFAKC010000005.1"/>
</dbReference>
<dbReference type="SUPFAM" id="SSF52096">
    <property type="entry name" value="ClpP/crotonase"/>
    <property type="match status" value="1"/>
</dbReference>
<dbReference type="InterPro" id="IPR001753">
    <property type="entry name" value="Enoyl-CoA_hydra/iso"/>
</dbReference>
<sequence>MSATEELAIHRHGPVSVIELDRPDARNALTTSMLFGIGAAAAAAETDPEIQVVVLTGAGDQAFCAGMDLRSFTDGARFDTGSEAGAAYERLVRGELSVPVVAAANGTAVGGGLELLLGADIIIASATAKFGFPEAKRGLFPASGGTFIGTRLPLGIALEMTLTGNPITAQRGYEVGLINSVVPPQDVLPTALALARQIADNAPLALTACKELVRLAVTDAAEAIERLDYWQKAVFHSEDAREGARAFIEKRKPVWQGR</sequence>
<reference evidence="5 6" key="1">
    <citation type="submission" date="2024-06" db="EMBL/GenBank/DDBJ databases">
        <title>The Natural Products Discovery Center: Release of the First 8490 Sequenced Strains for Exploring Actinobacteria Biosynthetic Diversity.</title>
        <authorList>
            <person name="Kalkreuter E."/>
            <person name="Kautsar S.A."/>
            <person name="Yang D."/>
            <person name="Bader C.D."/>
            <person name="Teijaro C.N."/>
            <person name="Fluegel L."/>
            <person name="Davis C.M."/>
            <person name="Simpson J.R."/>
            <person name="Lauterbach L."/>
            <person name="Steele A.D."/>
            <person name="Gui C."/>
            <person name="Meng S."/>
            <person name="Li G."/>
            <person name="Viehrig K."/>
            <person name="Ye F."/>
            <person name="Su P."/>
            <person name="Kiefer A.F."/>
            <person name="Nichols A."/>
            <person name="Cepeda A.J."/>
            <person name="Yan W."/>
            <person name="Fan B."/>
            <person name="Jiang Y."/>
            <person name="Adhikari A."/>
            <person name="Zheng C.-J."/>
            <person name="Schuster L."/>
            <person name="Cowan T.M."/>
            <person name="Smanski M.J."/>
            <person name="Chevrette M.G."/>
            <person name="De Carvalho L.P.S."/>
            <person name="Shen B."/>
        </authorList>
    </citation>
    <scope>NUCLEOTIDE SEQUENCE [LARGE SCALE GENOMIC DNA]</scope>
    <source>
        <strain evidence="5 6">NPDC050403</strain>
    </source>
</reference>
<evidence type="ECO:0000313" key="6">
    <source>
        <dbReference type="Proteomes" id="UP001551695"/>
    </source>
</evidence>
<organism evidence="5 6">
    <name type="scientific">Nocardia aurea</name>
    <dbReference type="NCBI Taxonomy" id="2144174"/>
    <lineage>
        <taxon>Bacteria</taxon>
        <taxon>Bacillati</taxon>
        <taxon>Actinomycetota</taxon>
        <taxon>Actinomycetes</taxon>
        <taxon>Mycobacteriales</taxon>
        <taxon>Nocardiaceae</taxon>
        <taxon>Nocardia</taxon>
    </lineage>
</organism>
<protein>
    <submittedName>
        <fullName evidence="5">Enoyl-CoA hydratase-related protein</fullName>
    </submittedName>
</protein>
<dbReference type="Gene3D" id="3.90.226.10">
    <property type="entry name" value="2-enoyl-CoA Hydratase, Chain A, domain 1"/>
    <property type="match status" value="1"/>
</dbReference>
<gene>
    <name evidence="5" type="ORF">AB0I48_14140</name>
</gene>
<comment type="similarity">
    <text evidence="1">Belongs to the enoyl-CoA hydratase/isomerase family.</text>
</comment>